<keyword evidence="1" id="KW-0472">Membrane</keyword>
<proteinExistence type="predicted"/>
<protein>
    <recommendedName>
        <fullName evidence="4">Transmembrane protein</fullName>
    </recommendedName>
</protein>
<feature type="transmembrane region" description="Helical" evidence="1">
    <location>
        <begin position="621"/>
        <end position="643"/>
    </location>
</feature>
<sequence>MRPLIWKELRENVRWIPIGLFVITAICWMVHPTRVGNNALLATELVTHFAIVTPFLAFALGVVQSYRDLQPAAGAYLNHRSVTSSDVFFSKTIAGFSLYAVAILLPVLGLAMWVGYQGLWWTPMRAAQVVPAMVFAFIAFALHPAAMLMMARGASWWGTRLFPIVPAGAVQVVFFGYLHNGGLAVAGWCLLAALPTLAWMMLVANQGWRELSSDPSAETSNPRLSRRWLLPTYMLVGTTLCHVAGVIGAIGVFEDLTRSRVYVPVPFATLAVADDSGELWMTTKIQQYDATIGNYTNQVLGGERVENGGKIDAQADDAIGKEFRDFSSLWPLEATYWSGDGFFTQPSNALGSSILYAYDSRGYLLGYQQFPQSRWVQTIAADGVYAAGDFSGRPFQQDPLGNGWRLFSTLVNEGYLGPLVTSKGVMVIEQDPVGLRTLLEQDIEMGAVIPTPAGKAPRLILGIGNQLHEYRLIDETGSEDWYVEPDLNSNLQARQTSKSLKLNVEWVRTFDVPESLTHLEMHSVAWAPEELLIWQNTRRWDDVDVLKLRPNVPAKLLKFSVQPESVPAPHEDKFSMTMVACGFLPGAFYLLFLAISAWMVLTGHPSAGTPFPEIAANPISASTALISFVFVMALAFWLVRRVAYRRGLSSRQTRLWMWAVPAVTLAAPLSMVAMYRLVHREPCPSCGQPRRVDLIRCEHCEADWVQPETEGIEIVDRVA</sequence>
<organism evidence="2 3">
    <name type="scientific">Aporhodopirellula aestuarii</name>
    <dbReference type="NCBI Taxonomy" id="2950107"/>
    <lineage>
        <taxon>Bacteria</taxon>
        <taxon>Pseudomonadati</taxon>
        <taxon>Planctomycetota</taxon>
        <taxon>Planctomycetia</taxon>
        <taxon>Pirellulales</taxon>
        <taxon>Pirellulaceae</taxon>
        <taxon>Aporhodopirellula</taxon>
    </lineage>
</organism>
<dbReference type="EMBL" id="JAMQBK010000104">
    <property type="protein sequence ID" value="MCM2374816.1"/>
    <property type="molecule type" value="Genomic_DNA"/>
</dbReference>
<name>A0ABT0UF50_9BACT</name>
<reference evidence="2 3" key="1">
    <citation type="journal article" date="2022" name="Syst. Appl. Microbiol.">
        <title>Rhodopirellula aestuarii sp. nov., a novel member of the genus Rhodopirellula isolated from brackish sediments collected in the Tagus River estuary, Portugal.</title>
        <authorList>
            <person name="Vitorino I.R."/>
            <person name="Klimek D."/>
            <person name="Calusinska M."/>
            <person name="Lobo-da-Cunha A."/>
            <person name="Vasconcelos V."/>
            <person name="Lage O.M."/>
        </authorList>
    </citation>
    <scope>NUCLEOTIDE SEQUENCE [LARGE SCALE GENOMIC DNA]</scope>
    <source>
        <strain evidence="2 3">ICT_H3.1</strain>
    </source>
</reference>
<dbReference type="RefSeq" id="WP_250932980.1">
    <property type="nucleotide sequence ID" value="NZ_JAMQBK010000104.1"/>
</dbReference>
<keyword evidence="1" id="KW-1133">Transmembrane helix</keyword>
<evidence type="ECO:0008006" key="4">
    <source>
        <dbReference type="Google" id="ProtNLM"/>
    </source>
</evidence>
<evidence type="ECO:0000256" key="1">
    <source>
        <dbReference type="SAM" id="Phobius"/>
    </source>
</evidence>
<keyword evidence="3" id="KW-1185">Reference proteome</keyword>
<feature type="transmembrane region" description="Helical" evidence="1">
    <location>
        <begin position="12"/>
        <end position="31"/>
    </location>
</feature>
<gene>
    <name evidence="2" type="ORF">NB063_29680</name>
</gene>
<feature type="transmembrane region" description="Helical" evidence="1">
    <location>
        <begin position="126"/>
        <end position="149"/>
    </location>
</feature>
<feature type="transmembrane region" description="Helical" evidence="1">
    <location>
        <begin position="579"/>
        <end position="601"/>
    </location>
</feature>
<evidence type="ECO:0000313" key="2">
    <source>
        <dbReference type="EMBL" id="MCM2374816.1"/>
    </source>
</evidence>
<feature type="transmembrane region" description="Helical" evidence="1">
    <location>
        <begin position="185"/>
        <end position="204"/>
    </location>
</feature>
<feature type="transmembrane region" description="Helical" evidence="1">
    <location>
        <begin position="655"/>
        <end position="678"/>
    </location>
</feature>
<feature type="transmembrane region" description="Helical" evidence="1">
    <location>
        <begin position="46"/>
        <end position="66"/>
    </location>
</feature>
<accession>A0ABT0UF50</accession>
<dbReference type="Proteomes" id="UP001202961">
    <property type="component" value="Unassembled WGS sequence"/>
</dbReference>
<comment type="caution">
    <text evidence="2">The sequence shown here is derived from an EMBL/GenBank/DDBJ whole genome shotgun (WGS) entry which is preliminary data.</text>
</comment>
<feature type="transmembrane region" description="Helical" evidence="1">
    <location>
        <begin position="87"/>
        <end position="114"/>
    </location>
</feature>
<evidence type="ECO:0000313" key="3">
    <source>
        <dbReference type="Proteomes" id="UP001202961"/>
    </source>
</evidence>
<keyword evidence="1" id="KW-0812">Transmembrane</keyword>
<feature type="transmembrane region" description="Helical" evidence="1">
    <location>
        <begin position="161"/>
        <end position="179"/>
    </location>
</feature>